<dbReference type="PANTHER" id="PTHR37984">
    <property type="entry name" value="PROTEIN CBG26694"/>
    <property type="match status" value="1"/>
</dbReference>
<keyword evidence="11" id="KW-1185">Reference proteome</keyword>
<evidence type="ECO:0000256" key="7">
    <source>
        <dbReference type="ARBA" id="ARBA00022918"/>
    </source>
</evidence>
<dbReference type="SUPFAM" id="SSF56672">
    <property type="entry name" value="DNA/RNA polymerases"/>
    <property type="match status" value="1"/>
</dbReference>
<feature type="compositionally biased region" description="Basic and acidic residues" evidence="8">
    <location>
        <begin position="730"/>
        <end position="750"/>
    </location>
</feature>
<dbReference type="Gene3D" id="3.10.10.10">
    <property type="entry name" value="HIV Type 1 Reverse Transcriptase, subunit A, domain 1"/>
    <property type="match status" value="1"/>
</dbReference>
<dbReference type="Pfam" id="PF00078">
    <property type="entry name" value="RVT_1"/>
    <property type="match status" value="1"/>
</dbReference>
<dbReference type="InterPro" id="IPR000477">
    <property type="entry name" value="RT_dom"/>
</dbReference>
<dbReference type="CDD" id="cd09274">
    <property type="entry name" value="RNase_HI_RT_Ty3"/>
    <property type="match status" value="1"/>
</dbReference>
<dbReference type="GO" id="GO:0008233">
    <property type="term" value="F:peptidase activity"/>
    <property type="evidence" value="ECO:0007669"/>
    <property type="project" value="UniProtKB-KW"/>
</dbReference>
<organism evidence="10 11">
    <name type="scientific">Phytophthora megakarya</name>
    <dbReference type="NCBI Taxonomy" id="4795"/>
    <lineage>
        <taxon>Eukaryota</taxon>
        <taxon>Sar</taxon>
        <taxon>Stramenopiles</taxon>
        <taxon>Oomycota</taxon>
        <taxon>Peronosporomycetes</taxon>
        <taxon>Peronosporales</taxon>
        <taxon>Peronosporaceae</taxon>
        <taxon>Phytophthora</taxon>
    </lineage>
</organism>
<gene>
    <name evidence="10" type="ORF">PHMEG_00017007</name>
</gene>
<evidence type="ECO:0000313" key="11">
    <source>
        <dbReference type="Proteomes" id="UP000198211"/>
    </source>
</evidence>
<dbReference type="InterPro" id="IPR012337">
    <property type="entry name" value="RNaseH-like_sf"/>
</dbReference>
<feature type="compositionally biased region" description="Polar residues" evidence="8">
    <location>
        <begin position="1178"/>
        <end position="1194"/>
    </location>
</feature>
<dbReference type="GO" id="GO:0003964">
    <property type="term" value="F:RNA-directed DNA polymerase activity"/>
    <property type="evidence" value="ECO:0007669"/>
    <property type="project" value="UniProtKB-KW"/>
</dbReference>
<dbReference type="InterPro" id="IPR043128">
    <property type="entry name" value="Rev_trsase/Diguanyl_cyclase"/>
</dbReference>
<dbReference type="Gene3D" id="3.30.70.270">
    <property type="match status" value="2"/>
</dbReference>
<evidence type="ECO:0000256" key="3">
    <source>
        <dbReference type="ARBA" id="ARBA00022695"/>
    </source>
</evidence>
<evidence type="ECO:0000256" key="8">
    <source>
        <dbReference type="SAM" id="MobiDB-lite"/>
    </source>
</evidence>
<dbReference type="EMBL" id="NBNE01002531">
    <property type="protein sequence ID" value="OWZ10181.1"/>
    <property type="molecule type" value="Genomic_DNA"/>
</dbReference>
<keyword evidence="7" id="KW-0695">RNA-directed DNA polymerase</keyword>
<evidence type="ECO:0000313" key="10">
    <source>
        <dbReference type="EMBL" id="OWZ10181.1"/>
    </source>
</evidence>
<evidence type="ECO:0000259" key="9">
    <source>
        <dbReference type="PROSITE" id="PS50994"/>
    </source>
</evidence>
<keyword evidence="6" id="KW-0378">Hydrolase</keyword>
<dbReference type="PANTHER" id="PTHR37984:SF5">
    <property type="entry name" value="PROTEIN NYNRIN-LIKE"/>
    <property type="match status" value="1"/>
</dbReference>
<evidence type="ECO:0000256" key="5">
    <source>
        <dbReference type="ARBA" id="ARBA00022759"/>
    </source>
</evidence>
<dbReference type="OrthoDB" id="115141at2759"/>
<dbReference type="InterPro" id="IPR001584">
    <property type="entry name" value="Integrase_cat-core"/>
</dbReference>
<evidence type="ECO:0000256" key="1">
    <source>
        <dbReference type="ARBA" id="ARBA00022670"/>
    </source>
</evidence>
<dbReference type="InterPro" id="IPR043502">
    <property type="entry name" value="DNA/RNA_pol_sf"/>
</dbReference>
<sequence>MVSSTRIEGRAVKPIQVAVAARNGERGIFVPGQYMGAVLLAATLTTAKDAYALVPAVNSSTRSVKLPTKKELGTWIPITEDMTMLEVNGNLRRGHVHEWIETLGDTETPLEDESDVNIGVDDEEARGMMIKLLRVYRKLTKRCGECPPPTSVNVTHHIDTGGAKPILLRRRRRQAHSEEKVIDNNVTKMLAAGVIEEGDGAWGFPVVLGKKRDGEIHFCVDYRALDSVTKRDVYPLPRIDETLEILGAGYWQILVAPEDKYKTAFTTKKGLYRFVRMPFGLTNAHSIFQRLMNNVLRGLTWVSCLVYLDDIVIFTRGGIERHIVEVAGVLERLEAAGLTLKLKKCAFATPLMEYLGHQLSSEDVRPVARLTDTIPTADEPVETKRFVHLAGYYRRFVDGFGAMMSPLTKLLRKGVDWEWTEAQESTFEHIKQILTTKALLTYPDFRRTFRLVTDASTAGLGACLMQKFDDGWKPISYASKVTSTTEAKYGITELEFLAVVWSIKLFRPYLYGRRFTITTDHAALKCLMKSPNLTGKLHRWALLLQDAPVKVLSATGRRRRRKQRRTATTEIMVMTNAINDESRSGVMTSAVQEAPTMPLTRSARRRAEQAHRGQGTTTAVPQPENLPYTNGQVVSTAGELGTTVTYALPRVAVQNEQRLKKAKVPKAPATRGSLLTALQQSRRQPHKKTATRPTERQRQEAMTRNKVSYPIRGPDDVHVRWREPLCDERELSRDESVREQRADGESRLPRGDLMTPTLQLDDATIMTAQRRSKLMQKLLKDKTYNNMNICSSPRFNCCCDATRVSSCIAPELWAIVFKECHDSGEVRRWVTSCQECGSWKAKPRKVIPPLRSIRRGDGGDRWALDVAGPLPADNQGRRYVVAALEYITRYAVADAVTDHTGHSVAEFLMKRVVLRFGHFRELLTDGAPELTGRAIERLVDLLQARQTTPVPYRLQMIGLVERYHRTWKDCVSTFMQTEEQNDWSMWVDFATYVYNSGRHSTSVQEAGELTTYHKMLVSTLKQNHVIAERARQNEQARQAKYYNRRVRTKSEFKIGGTVWMYRPPRGAQATKFVHSWIDPLKIVDAAGYENFLVERVDVSEDCGESERYIAHVSFWIHYNQPYDLLRRSAHDLNQQLAFENAAGTTSDGEVTAATIRPTTAPVHVTAGTGSKRRKKRATTGSSTGWKQNEQLVEL</sequence>
<evidence type="ECO:0000256" key="2">
    <source>
        <dbReference type="ARBA" id="ARBA00022679"/>
    </source>
</evidence>
<feature type="region of interest" description="Disordered" evidence="8">
    <location>
        <begin position="659"/>
        <end position="711"/>
    </location>
</feature>
<proteinExistence type="predicted"/>
<keyword evidence="5" id="KW-0255">Endonuclease</keyword>
<feature type="region of interest" description="Disordered" evidence="8">
    <location>
        <begin position="730"/>
        <end position="754"/>
    </location>
</feature>
<dbReference type="InterPro" id="IPR036397">
    <property type="entry name" value="RNaseH_sf"/>
</dbReference>
<keyword evidence="2" id="KW-0808">Transferase</keyword>
<dbReference type="Gene3D" id="3.30.420.10">
    <property type="entry name" value="Ribonuclease H-like superfamily/Ribonuclease H"/>
    <property type="match status" value="1"/>
</dbReference>
<accession>A0A225VXC5</accession>
<dbReference type="GO" id="GO:0003676">
    <property type="term" value="F:nucleic acid binding"/>
    <property type="evidence" value="ECO:0007669"/>
    <property type="project" value="InterPro"/>
</dbReference>
<reference evidence="11" key="1">
    <citation type="submission" date="2017-03" db="EMBL/GenBank/DDBJ databases">
        <title>Phytopthora megakarya and P. palmivora, two closely related causual agents of cacao black pod achieved similar genome size and gene model numbers by different mechanisms.</title>
        <authorList>
            <person name="Ali S."/>
            <person name="Shao J."/>
            <person name="Larry D.J."/>
            <person name="Kronmiller B."/>
            <person name="Shen D."/>
            <person name="Strem M.D."/>
            <person name="Melnick R.L."/>
            <person name="Guiltinan M.J."/>
            <person name="Tyler B.M."/>
            <person name="Meinhardt L.W."/>
            <person name="Bailey B.A."/>
        </authorList>
    </citation>
    <scope>NUCLEOTIDE SEQUENCE [LARGE SCALE GENOMIC DNA]</scope>
    <source>
        <strain evidence="11">zdho120</strain>
    </source>
</reference>
<evidence type="ECO:0000256" key="4">
    <source>
        <dbReference type="ARBA" id="ARBA00022722"/>
    </source>
</evidence>
<evidence type="ECO:0000256" key="6">
    <source>
        <dbReference type="ARBA" id="ARBA00022801"/>
    </source>
</evidence>
<feature type="region of interest" description="Disordered" evidence="8">
    <location>
        <begin position="1161"/>
        <end position="1194"/>
    </location>
</feature>
<dbReference type="InterPro" id="IPR041373">
    <property type="entry name" value="RT_RNaseH"/>
</dbReference>
<dbReference type="Proteomes" id="UP000198211">
    <property type="component" value="Unassembled WGS sequence"/>
</dbReference>
<feature type="compositionally biased region" description="Basic and acidic residues" evidence="8">
    <location>
        <begin position="693"/>
        <end position="703"/>
    </location>
</feature>
<dbReference type="FunFam" id="3.30.70.270:FF:000003">
    <property type="entry name" value="Transposon Ty3-G Gag-Pol polyprotein"/>
    <property type="match status" value="1"/>
</dbReference>
<dbReference type="FunFam" id="3.30.70.270:FF:000020">
    <property type="entry name" value="Transposon Tf2-6 polyprotein-like Protein"/>
    <property type="match status" value="1"/>
</dbReference>
<dbReference type="InterPro" id="IPR050951">
    <property type="entry name" value="Retrovirus_Pol_polyprotein"/>
</dbReference>
<dbReference type="GO" id="GO:0015074">
    <property type="term" value="P:DNA integration"/>
    <property type="evidence" value="ECO:0007669"/>
    <property type="project" value="InterPro"/>
</dbReference>
<dbReference type="GO" id="GO:0006508">
    <property type="term" value="P:proteolysis"/>
    <property type="evidence" value="ECO:0007669"/>
    <property type="project" value="UniProtKB-KW"/>
</dbReference>
<protein>
    <recommendedName>
        <fullName evidence="9">Integrase catalytic domain-containing protein</fullName>
    </recommendedName>
</protein>
<dbReference type="SUPFAM" id="SSF53098">
    <property type="entry name" value="Ribonuclease H-like"/>
    <property type="match status" value="1"/>
</dbReference>
<dbReference type="CDD" id="cd01647">
    <property type="entry name" value="RT_LTR"/>
    <property type="match status" value="1"/>
</dbReference>
<feature type="domain" description="Integrase catalytic" evidence="9">
    <location>
        <begin position="844"/>
        <end position="1014"/>
    </location>
</feature>
<dbReference type="GO" id="GO:0004519">
    <property type="term" value="F:endonuclease activity"/>
    <property type="evidence" value="ECO:0007669"/>
    <property type="project" value="UniProtKB-KW"/>
</dbReference>
<dbReference type="Pfam" id="PF17917">
    <property type="entry name" value="RT_RNaseH"/>
    <property type="match status" value="1"/>
</dbReference>
<comment type="caution">
    <text evidence="10">The sequence shown here is derived from an EMBL/GenBank/DDBJ whole genome shotgun (WGS) entry which is preliminary data.</text>
</comment>
<feature type="region of interest" description="Disordered" evidence="8">
    <location>
        <begin position="591"/>
        <end position="629"/>
    </location>
</feature>
<name>A0A225VXC5_9STRA</name>
<keyword evidence="1" id="KW-0645">Protease</keyword>
<dbReference type="FunFam" id="3.10.10.10:FF:000007">
    <property type="entry name" value="Retrovirus-related Pol polyprotein from transposon 17.6-like Protein"/>
    <property type="match status" value="1"/>
</dbReference>
<keyword evidence="4" id="KW-0540">Nuclease</keyword>
<dbReference type="AlphaFoldDB" id="A0A225VXC5"/>
<keyword evidence="3" id="KW-0548">Nucleotidyltransferase</keyword>
<dbReference type="PROSITE" id="PS50994">
    <property type="entry name" value="INTEGRASE"/>
    <property type="match status" value="1"/>
</dbReference>